<evidence type="ECO:0000256" key="5">
    <source>
        <dbReference type="ARBA" id="ARBA00023157"/>
    </source>
</evidence>
<comment type="subcellular location">
    <subcellularLocation>
        <location evidence="1 7">Secreted</location>
    </subcellularLocation>
</comment>
<evidence type="ECO:0000256" key="7">
    <source>
        <dbReference type="RuleBase" id="RU361149"/>
    </source>
</evidence>
<accession>A0A3Q1H5W4</accession>
<dbReference type="GO" id="GO:0006955">
    <property type="term" value="P:immune response"/>
    <property type="evidence" value="ECO:0007669"/>
    <property type="project" value="InterPro"/>
</dbReference>
<dbReference type="Pfam" id="PF00048">
    <property type="entry name" value="IL8"/>
    <property type="match status" value="1"/>
</dbReference>
<dbReference type="CDD" id="cd00273">
    <property type="entry name" value="Chemokine_CXC"/>
    <property type="match status" value="1"/>
</dbReference>
<dbReference type="GO" id="GO:0006952">
    <property type="term" value="P:defense response"/>
    <property type="evidence" value="ECO:0007669"/>
    <property type="project" value="InterPro"/>
</dbReference>
<dbReference type="GO" id="GO:0008009">
    <property type="term" value="F:chemokine activity"/>
    <property type="evidence" value="ECO:0007669"/>
    <property type="project" value="InterPro"/>
</dbReference>
<dbReference type="Gene3D" id="2.40.50.40">
    <property type="match status" value="1"/>
</dbReference>
<evidence type="ECO:0000313" key="10">
    <source>
        <dbReference type="Proteomes" id="UP000265040"/>
    </source>
</evidence>
<dbReference type="GO" id="GO:0042056">
    <property type="term" value="F:chemoattractant activity"/>
    <property type="evidence" value="ECO:0007669"/>
    <property type="project" value="UniProtKB-ARBA"/>
</dbReference>
<evidence type="ECO:0000313" key="9">
    <source>
        <dbReference type="Ensembl" id="ENSATEP00000003722.2"/>
    </source>
</evidence>
<comment type="function">
    <text evidence="6">Ligand for cxcr3.2. Chemotactic for macrophages.</text>
</comment>
<dbReference type="FunFam" id="2.40.50.40:FF:000004">
    <property type="entry name" value="C-X-C motif chemokine"/>
    <property type="match status" value="1"/>
</dbReference>
<evidence type="ECO:0000256" key="6">
    <source>
        <dbReference type="ARBA" id="ARBA00054901"/>
    </source>
</evidence>
<dbReference type="OrthoDB" id="9948647at2759"/>
<keyword evidence="3 7" id="KW-0202">Cytokine</keyword>
<dbReference type="Ensembl" id="ENSATET00000003755.2">
    <property type="protein sequence ID" value="ENSATEP00000003722.2"/>
    <property type="gene ID" value="ENSATEG00000002614.2"/>
</dbReference>
<keyword evidence="5" id="KW-1015">Disulfide bond</keyword>
<keyword evidence="10" id="KW-1185">Reference proteome</keyword>
<protein>
    <recommendedName>
        <fullName evidence="7">C-X-C motif chemokine</fullName>
    </recommendedName>
</protein>
<reference evidence="9" key="1">
    <citation type="submission" date="2021-04" db="EMBL/GenBank/DDBJ databases">
        <authorList>
            <consortium name="Wellcome Sanger Institute Data Sharing"/>
        </authorList>
    </citation>
    <scope>NUCLEOTIDE SEQUENCE [LARGE SCALE GENOMIC DNA]</scope>
</reference>
<dbReference type="InterPro" id="IPR001811">
    <property type="entry name" value="Chemokine_IL8-like_dom"/>
</dbReference>
<dbReference type="PRINTS" id="PR00437">
    <property type="entry name" value="SMALLCYTKCXC"/>
</dbReference>
<dbReference type="InParanoid" id="A0A3Q1H5W4"/>
<keyword evidence="7" id="KW-0145">Chemotaxis</keyword>
<evidence type="ECO:0000256" key="2">
    <source>
        <dbReference type="ARBA" id="ARBA00010665"/>
    </source>
</evidence>
<sequence length="110" mass="12892">KNEDCTPSHRPPGLHGDWLNIMCCPHRDEKIKNTIYSKCRCVKTSKMVNPSQIVRVEVINQGFYCRRIEVIAQLKNNLSVCLDPKAPFIIRILKKLYLDKYSKKSVQWLF</sequence>
<keyword evidence="4 7" id="KW-0964">Secreted</keyword>
<dbReference type="InterPro" id="IPR018048">
    <property type="entry name" value="Chemokine_CXC_CS"/>
</dbReference>
<reference evidence="9" key="2">
    <citation type="submission" date="2025-08" db="UniProtKB">
        <authorList>
            <consortium name="Ensembl"/>
        </authorList>
    </citation>
    <scope>IDENTIFICATION</scope>
</reference>
<proteinExistence type="inferred from homology"/>
<dbReference type="PRINTS" id="PR00436">
    <property type="entry name" value="INTERLEUKIN8"/>
</dbReference>
<evidence type="ECO:0000256" key="3">
    <source>
        <dbReference type="ARBA" id="ARBA00022514"/>
    </source>
</evidence>
<reference evidence="9" key="3">
    <citation type="submission" date="2025-09" db="UniProtKB">
        <authorList>
            <consortium name="Ensembl"/>
        </authorList>
    </citation>
    <scope>IDENTIFICATION</scope>
</reference>
<evidence type="ECO:0000259" key="8">
    <source>
        <dbReference type="SMART" id="SM00199"/>
    </source>
</evidence>
<dbReference type="SMART" id="SM00199">
    <property type="entry name" value="SCY"/>
    <property type="match status" value="1"/>
</dbReference>
<dbReference type="SUPFAM" id="SSF54117">
    <property type="entry name" value="Interleukin 8-like chemokines"/>
    <property type="match status" value="1"/>
</dbReference>
<dbReference type="STRING" id="64144.ENSATEP00000003722"/>
<dbReference type="AlphaFoldDB" id="A0A3Q1H5W4"/>
<dbReference type="InterPro" id="IPR001089">
    <property type="entry name" value="Chemokine_CXC"/>
</dbReference>
<comment type="similarity">
    <text evidence="2 7">Belongs to the intercrine alpha (chemokine CxC) family.</text>
</comment>
<name>A0A3Q1H5W4_ANATE</name>
<dbReference type="GeneTree" id="ENSGT00940000179852"/>
<dbReference type="InterPro" id="IPR033899">
    <property type="entry name" value="CXC_Chemokine_domain"/>
</dbReference>
<feature type="domain" description="Chemokine interleukin-8-like" evidence="8">
    <location>
        <begin position="36"/>
        <end position="96"/>
    </location>
</feature>
<evidence type="ECO:0000256" key="1">
    <source>
        <dbReference type="ARBA" id="ARBA00004613"/>
    </source>
</evidence>
<dbReference type="Proteomes" id="UP000265040">
    <property type="component" value="Chromosome 18"/>
</dbReference>
<evidence type="ECO:0000256" key="4">
    <source>
        <dbReference type="ARBA" id="ARBA00022525"/>
    </source>
</evidence>
<organism evidence="9 10">
    <name type="scientific">Anabas testudineus</name>
    <name type="common">Climbing perch</name>
    <name type="synonym">Anthias testudineus</name>
    <dbReference type="NCBI Taxonomy" id="64144"/>
    <lineage>
        <taxon>Eukaryota</taxon>
        <taxon>Metazoa</taxon>
        <taxon>Chordata</taxon>
        <taxon>Craniata</taxon>
        <taxon>Vertebrata</taxon>
        <taxon>Euteleostomi</taxon>
        <taxon>Actinopterygii</taxon>
        <taxon>Neopterygii</taxon>
        <taxon>Teleostei</taxon>
        <taxon>Neoteleostei</taxon>
        <taxon>Acanthomorphata</taxon>
        <taxon>Anabantaria</taxon>
        <taxon>Anabantiformes</taxon>
        <taxon>Anabantoidei</taxon>
        <taxon>Anabantidae</taxon>
        <taxon>Anabas</taxon>
    </lineage>
</organism>
<dbReference type="GO" id="GO:0005615">
    <property type="term" value="C:extracellular space"/>
    <property type="evidence" value="ECO:0007669"/>
    <property type="project" value="UniProtKB-UniRule"/>
</dbReference>
<dbReference type="InterPro" id="IPR036048">
    <property type="entry name" value="Interleukin_8-like_sf"/>
</dbReference>
<dbReference type="PROSITE" id="PS00471">
    <property type="entry name" value="SMALL_CYTOKINES_CXC"/>
    <property type="match status" value="1"/>
</dbReference>